<sequence length="56" mass="6745">MNFNFVFFIKKSRFVCNYFLETTHFHNFEEIAHFIKICVSDKNNNNQLGVITIRTI</sequence>
<accession>A0A1I7W6Q3</accession>
<name>A0A1I7W6Q3_HETBA</name>
<organism evidence="1 2">
    <name type="scientific">Heterorhabditis bacteriophora</name>
    <name type="common">Entomopathogenic nematode worm</name>
    <dbReference type="NCBI Taxonomy" id="37862"/>
    <lineage>
        <taxon>Eukaryota</taxon>
        <taxon>Metazoa</taxon>
        <taxon>Ecdysozoa</taxon>
        <taxon>Nematoda</taxon>
        <taxon>Chromadorea</taxon>
        <taxon>Rhabditida</taxon>
        <taxon>Rhabditina</taxon>
        <taxon>Rhabditomorpha</taxon>
        <taxon>Strongyloidea</taxon>
        <taxon>Heterorhabditidae</taxon>
        <taxon>Heterorhabditis</taxon>
    </lineage>
</organism>
<evidence type="ECO:0000313" key="1">
    <source>
        <dbReference type="Proteomes" id="UP000095283"/>
    </source>
</evidence>
<reference evidence="2" key="1">
    <citation type="submission" date="2016-11" db="UniProtKB">
        <authorList>
            <consortium name="WormBaseParasite"/>
        </authorList>
    </citation>
    <scope>IDENTIFICATION</scope>
</reference>
<protein>
    <submittedName>
        <fullName evidence="2">Uncharacterized protein</fullName>
    </submittedName>
</protein>
<proteinExistence type="predicted"/>
<dbReference type="AlphaFoldDB" id="A0A1I7W6Q3"/>
<dbReference type="WBParaSite" id="Hba_00288">
    <property type="protein sequence ID" value="Hba_00288"/>
    <property type="gene ID" value="Hba_00288"/>
</dbReference>
<dbReference type="Proteomes" id="UP000095283">
    <property type="component" value="Unplaced"/>
</dbReference>
<keyword evidence="1" id="KW-1185">Reference proteome</keyword>
<evidence type="ECO:0000313" key="2">
    <source>
        <dbReference type="WBParaSite" id="Hba_00288"/>
    </source>
</evidence>